<evidence type="ECO:0000256" key="1">
    <source>
        <dbReference type="SAM" id="Phobius"/>
    </source>
</evidence>
<sequence length="122" mass="13631">MELFTTIIVVVIISGMIFLMARGFLAESFCPGKVVRYILLFIIGAFVGGSLLYIYSDLGIESDALRKFGNAASILFVIWLELKKEDENSERETSKASDMKLLRVLPISFVVISIVPLFVTFN</sequence>
<feature type="transmembrane region" description="Helical" evidence="1">
    <location>
        <begin position="6"/>
        <end position="25"/>
    </location>
</feature>
<keyword evidence="1" id="KW-0472">Membrane</keyword>
<dbReference type="RefSeq" id="WP_090871705.1">
    <property type="nucleotide sequence ID" value="NZ_FOHE01000018.1"/>
</dbReference>
<protein>
    <submittedName>
        <fullName evidence="2">Uncharacterized protein</fullName>
    </submittedName>
</protein>
<accession>A0A1I0G152</accession>
<dbReference type="AlphaFoldDB" id="A0A1I0G152"/>
<keyword evidence="3" id="KW-1185">Reference proteome</keyword>
<name>A0A1I0G152_9BACI</name>
<gene>
    <name evidence="2" type="ORF">SAMN05216389_11842</name>
</gene>
<evidence type="ECO:0000313" key="3">
    <source>
        <dbReference type="Proteomes" id="UP000198618"/>
    </source>
</evidence>
<dbReference type="EMBL" id="FOHE01000018">
    <property type="protein sequence ID" value="SET64309.1"/>
    <property type="molecule type" value="Genomic_DNA"/>
</dbReference>
<keyword evidence="1" id="KW-1133">Transmembrane helix</keyword>
<evidence type="ECO:0000313" key="2">
    <source>
        <dbReference type="EMBL" id="SET64309.1"/>
    </source>
</evidence>
<reference evidence="2 3" key="1">
    <citation type="submission" date="2016-10" db="EMBL/GenBank/DDBJ databases">
        <authorList>
            <person name="de Groot N.N."/>
        </authorList>
    </citation>
    <scope>NUCLEOTIDE SEQUENCE [LARGE SCALE GENOMIC DNA]</scope>
    <source>
        <strain evidence="2 3">IBRC-M 10780</strain>
    </source>
</reference>
<proteinExistence type="predicted"/>
<keyword evidence="1" id="KW-0812">Transmembrane</keyword>
<dbReference type="Proteomes" id="UP000198618">
    <property type="component" value="Unassembled WGS sequence"/>
</dbReference>
<feature type="transmembrane region" description="Helical" evidence="1">
    <location>
        <begin position="101"/>
        <end position="121"/>
    </location>
</feature>
<feature type="transmembrane region" description="Helical" evidence="1">
    <location>
        <begin position="37"/>
        <end position="58"/>
    </location>
</feature>
<organism evidence="2 3">
    <name type="scientific">Oceanobacillus limi</name>
    <dbReference type="NCBI Taxonomy" id="930131"/>
    <lineage>
        <taxon>Bacteria</taxon>
        <taxon>Bacillati</taxon>
        <taxon>Bacillota</taxon>
        <taxon>Bacilli</taxon>
        <taxon>Bacillales</taxon>
        <taxon>Bacillaceae</taxon>
        <taxon>Oceanobacillus</taxon>
    </lineage>
</organism>